<reference evidence="7 8" key="1">
    <citation type="submission" date="2021-08" db="EMBL/GenBank/DDBJ databases">
        <title>Caldovatus sediminis gen. nov., sp. nov., a moderately thermophilic bacterium isolated from a hot spring.</title>
        <authorList>
            <person name="Hu C.-J."/>
            <person name="Li W.-J."/>
            <person name="Xian W.-D."/>
        </authorList>
    </citation>
    <scope>NUCLEOTIDE SEQUENCE [LARGE SCALE GENOMIC DNA]</scope>
    <source>
        <strain evidence="7 8">SYSU G05006</strain>
    </source>
</reference>
<comment type="caution">
    <text evidence="7">The sequence shown here is derived from an EMBL/GenBank/DDBJ whole genome shotgun (WGS) entry which is preliminary data.</text>
</comment>
<proteinExistence type="predicted"/>
<dbReference type="RefSeq" id="WP_220116968.1">
    <property type="nucleotide sequence ID" value="NZ_JAHZUY010000012.1"/>
</dbReference>
<keyword evidence="3 5" id="KW-1133">Transmembrane helix</keyword>
<evidence type="ECO:0000256" key="3">
    <source>
        <dbReference type="ARBA" id="ARBA00022989"/>
    </source>
</evidence>
<evidence type="ECO:0000313" key="7">
    <source>
        <dbReference type="EMBL" id="MBW8269207.1"/>
    </source>
</evidence>
<dbReference type="EMBL" id="JAHZUY010000012">
    <property type="protein sequence ID" value="MBW8269207.1"/>
    <property type="molecule type" value="Genomic_DNA"/>
</dbReference>
<organism evidence="7 8">
    <name type="scientific">Caldovatus aquaticus</name>
    <dbReference type="NCBI Taxonomy" id="2865671"/>
    <lineage>
        <taxon>Bacteria</taxon>
        <taxon>Pseudomonadati</taxon>
        <taxon>Pseudomonadota</taxon>
        <taxon>Alphaproteobacteria</taxon>
        <taxon>Acetobacterales</taxon>
        <taxon>Roseomonadaceae</taxon>
        <taxon>Caldovatus</taxon>
    </lineage>
</organism>
<comment type="subcellular location">
    <subcellularLocation>
        <location evidence="1">Membrane</location>
    </subcellularLocation>
</comment>
<keyword evidence="8" id="KW-1185">Reference proteome</keyword>
<dbReference type="InterPro" id="IPR010817">
    <property type="entry name" value="HemY_N"/>
</dbReference>
<gene>
    <name evidence="7" type="ORF">K1J50_06860</name>
</gene>
<dbReference type="InterPro" id="IPR011990">
    <property type="entry name" value="TPR-like_helical_dom_sf"/>
</dbReference>
<evidence type="ECO:0000313" key="8">
    <source>
        <dbReference type="Proteomes" id="UP001519924"/>
    </source>
</evidence>
<evidence type="ECO:0000256" key="4">
    <source>
        <dbReference type="ARBA" id="ARBA00023136"/>
    </source>
</evidence>
<dbReference type="Proteomes" id="UP001519924">
    <property type="component" value="Unassembled WGS sequence"/>
</dbReference>
<sequence>MRRALALLVLLAAGVALALWLADLGGMVEIRVRDTWIGVSFPVALLLLALGFLLLHGLLRALAWLRGLPARRRARRAERRRIEGEAAVTRALVALAAGTPAQARIEVRRARVLLGDTPQVLLLGAEAERLAGREEAAAELFRALAAREDSARFLGLRGLLRQAMARQDWAAARRLAREAEAVQPGAAWVREERARLALLTHDWREALALGAPDVPRAALALAAAAQEPDPDKAAELERQAVAADPGFVPAALAYARRLRAGGSPRRARAVLEQAWMLTPHPELGRAYLEEGEDALARVKLAEELVRRNPDHPESRLLMARAALDAGLTGRARSVLEALVATPGAADRRAFLLLAELEETEHGDSPEGRAAQARWLRDAANARPEPRWRCTSCGAEHPAWEPVCGVCQTVGHIVWAAPGTAVTQAVAGGAAPATPGPQARAAE</sequence>
<name>A0ABS7F0P9_9PROT</name>
<accession>A0ABS7F0P9</accession>
<keyword evidence="4 5" id="KW-0472">Membrane</keyword>
<protein>
    <submittedName>
        <fullName evidence="7">Heme biosynthesis protein HemY</fullName>
    </submittedName>
</protein>
<dbReference type="SUPFAM" id="SSF48452">
    <property type="entry name" value="TPR-like"/>
    <property type="match status" value="1"/>
</dbReference>
<evidence type="ECO:0000256" key="1">
    <source>
        <dbReference type="ARBA" id="ARBA00004370"/>
    </source>
</evidence>
<evidence type="ECO:0000259" key="6">
    <source>
        <dbReference type="Pfam" id="PF07219"/>
    </source>
</evidence>
<dbReference type="Pfam" id="PF07219">
    <property type="entry name" value="HemY_N"/>
    <property type="match status" value="1"/>
</dbReference>
<evidence type="ECO:0000256" key="5">
    <source>
        <dbReference type="SAM" id="Phobius"/>
    </source>
</evidence>
<keyword evidence="2 5" id="KW-0812">Transmembrane</keyword>
<dbReference type="Gene3D" id="1.25.40.10">
    <property type="entry name" value="Tetratricopeptide repeat domain"/>
    <property type="match status" value="2"/>
</dbReference>
<feature type="transmembrane region" description="Helical" evidence="5">
    <location>
        <begin position="42"/>
        <end position="65"/>
    </location>
</feature>
<feature type="domain" description="HemY N-terminal" evidence="6">
    <location>
        <begin position="26"/>
        <end position="132"/>
    </location>
</feature>
<evidence type="ECO:0000256" key="2">
    <source>
        <dbReference type="ARBA" id="ARBA00022692"/>
    </source>
</evidence>